<dbReference type="PROSITE" id="PS51184">
    <property type="entry name" value="JMJC"/>
    <property type="match status" value="1"/>
</dbReference>
<keyword evidence="3" id="KW-0539">Nucleus</keyword>
<comment type="subcellular location">
    <subcellularLocation>
        <location evidence="3">Nucleus</location>
    </subcellularLocation>
</comment>
<organism evidence="5 6">
    <name type="scientific">Durusdinium trenchii</name>
    <dbReference type="NCBI Taxonomy" id="1381693"/>
    <lineage>
        <taxon>Eukaryota</taxon>
        <taxon>Sar</taxon>
        <taxon>Alveolata</taxon>
        <taxon>Dinophyceae</taxon>
        <taxon>Suessiales</taxon>
        <taxon>Symbiodiniaceae</taxon>
        <taxon>Durusdinium</taxon>
    </lineage>
</organism>
<evidence type="ECO:0000313" key="6">
    <source>
        <dbReference type="Proteomes" id="UP001642464"/>
    </source>
</evidence>
<evidence type="ECO:0000256" key="3">
    <source>
        <dbReference type="RuleBase" id="RU366061"/>
    </source>
</evidence>
<keyword evidence="1 3" id="KW-0479">Metal-binding</keyword>
<keyword evidence="3" id="KW-0804">Transcription</keyword>
<dbReference type="EMBL" id="CAXAMM010024447">
    <property type="protein sequence ID" value="CAK9055332.1"/>
    <property type="molecule type" value="Genomic_DNA"/>
</dbReference>
<dbReference type="SUPFAM" id="SSF51197">
    <property type="entry name" value="Clavaminate synthase-like"/>
    <property type="match status" value="1"/>
</dbReference>
<comment type="cofactor">
    <cofactor evidence="3">
        <name>Fe(2+)</name>
        <dbReference type="ChEBI" id="CHEBI:29033"/>
    </cofactor>
    <text evidence="3">Binds 1 Fe(2+) ion per subunit.</text>
</comment>
<dbReference type="PANTHER" id="PTHR13096">
    <property type="entry name" value="MINA53 MYC INDUCED NUCLEAR ANTIGEN"/>
    <property type="match status" value="1"/>
</dbReference>
<dbReference type="InterPro" id="IPR039994">
    <property type="entry name" value="NO66-like"/>
</dbReference>
<evidence type="ECO:0000259" key="4">
    <source>
        <dbReference type="PROSITE" id="PS51184"/>
    </source>
</evidence>
<keyword evidence="2 3" id="KW-0408">Iron</keyword>
<dbReference type="Proteomes" id="UP001642464">
    <property type="component" value="Unassembled WGS sequence"/>
</dbReference>
<dbReference type="EC" id="1.14.11.-" evidence="3"/>
<sequence length="411" mass="46510">MAGCLNSELFCSLISPHSPDVFFAEIFEQRPMYFKGNLPFAQRSHLLSWEYLDEVLLRCLSLGCPESSELVIYKNLAPCEDYTSPAEAYLQGASLIINNVDQLWRPVHTFCRALKFPSVYANCYVTPQFSQTAPPHADDRDVLVLQLEGEKHWSIYSSPVYLPYPSEQVGKDHLEVPCEVLDSQNTRMLQTLRAGDVLYVPRGFVHEAKTSSLSSLHLTVAIPTFDWSKSKVMIDALQDHIDGPAEAKKNPWRQSIPFYAPWNEVDLKAALHQAVEELDISKAKKIFEAKNHMHNHRQALALQAAESLRLPRRALRSSSTVVWHQNGRLEGDLWLASFERISLEYLLQTLEKGRPIEVGHIFGEAMRAKKRRAPLLEDQHDDGATSHNLPMLCGFLQICFAALCIENGLAT</sequence>
<dbReference type="PANTHER" id="PTHR13096:SF8">
    <property type="entry name" value="RIBOSOMAL OXYGENASE 1"/>
    <property type="match status" value="1"/>
</dbReference>
<proteinExistence type="inferred from homology"/>
<comment type="similarity">
    <text evidence="3">Belongs to the ROX family.</text>
</comment>
<reference evidence="5 6" key="1">
    <citation type="submission" date="2024-02" db="EMBL/GenBank/DDBJ databases">
        <authorList>
            <person name="Chen Y."/>
            <person name="Shah S."/>
            <person name="Dougan E. K."/>
            <person name="Thang M."/>
            <person name="Chan C."/>
        </authorList>
    </citation>
    <scope>NUCLEOTIDE SEQUENCE [LARGE SCALE GENOMIC DNA]</scope>
</reference>
<dbReference type="Gene3D" id="2.60.120.650">
    <property type="entry name" value="Cupin"/>
    <property type="match status" value="1"/>
</dbReference>
<evidence type="ECO:0000256" key="2">
    <source>
        <dbReference type="ARBA" id="ARBA00023004"/>
    </source>
</evidence>
<protein>
    <recommendedName>
        <fullName evidence="3">Bifunctional lysine-specific demethylase and histidyl-hydroxylase</fullName>
        <ecNumber evidence="3">1.14.11.-</ecNumber>
    </recommendedName>
</protein>
<comment type="caution">
    <text evidence="5">The sequence shown here is derived from an EMBL/GenBank/DDBJ whole genome shotgun (WGS) entry which is preliminary data.</text>
</comment>
<evidence type="ECO:0000313" key="5">
    <source>
        <dbReference type="EMBL" id="CAK9055332.1"/>
    </source>
</evidence>
<evidence type="ECO:0000256" key="1">
    <source>
        <dbReference type="ARBA" id="ARBA00022723"/>
    </source>
</evidence>
<gene>
    <name evidence="5" type="ORF">SCF082_LOCUS29936</name>
</gene>
<comment type="function">
    <text evidence="3">Oxygenase that can act as both a histone lysine demethylase and a ribosomal histidine hydroxylase.</text>
</comment>
<dbReference type="InterPro" id="IPR003347">
    <property type="entry name" value="JmjC_dom"/>
</dbReference>
<keyword evidence="6" id="KW-1185">Reference proteome</keyword>
<name>A0ABP0MV04_9DINO</name>
<accession>A0ABP0MV04</accession>
<feature type="domain" description="JmjC" evidence="4">
    <location>
        <begin position="73"/>
        <end position="239"/>
    </location>
</feature>
<keyword evidence="3" id="KW-0223">Dioxygenase</keyword>
<dbReference type="Pfam" id="PF08007">
    <property type="entry name" value="JmjC_2"/>
    <property type="match status" value="1"/>
</dbReference>
<keyword evidence="3" id="KW-0560">Oxidoreductase</keyword>
<keyword evidence="3" id="KW-0805">Transcription regulation</keyword>